<dbReference type="SFLD" id="SFLDS00003">
    <property type="entry name" value="Haloacid_Dehalogenase"/>
    <property type="match status" value="1"/>
</dbReference>
<organism evidence="5 6">
    <name type="scientific">Ruegeria marisrubri</name>
    <dbReference type="NCBI Taxonomy" id="1685379"/>
    <lineage>
        <taxon>Bacteria</taxon>
        <taxon>Pseudomonadati</taxon>
        <taxon>Pseudomonadota</taxon>
        <taxon>Alphaproteobacteria</taxon>
        <taxon>Rhodobacterales</taxon>
        <taxon>Roseobacteraceae</taxon>
        <taxon>Ruegeria</taxon>
    </lineage>
</organism>
<dbReference type="InterPro" id="IPR041492">
    <property type="entry name" value="HAD_2"/>
</dbReference>
<dbReference type="SFLD" id="SFLDG01129">
    <property type="entry name" value="C1.5:_HAD__Beta-PGM__Phosphata"/>
    <property type="match status" value="1"/>
</dbReference>
<comment type="similarity">
    <text evidence="3">Belongs to the HAD-like hydrolase superfamily. CbbY/CbbZ/Gph/YieH family.</text>
</comment>
<dbReference type="InterPro" id="IPR050155">
    <property type="entry name" value="HAD-like_hydrolase_sf"/>
</dbReference>
<dbReference type="RefSeq" id="WP_068343180.1">
    <property type="nucleotide sequence ID" value="NZ_LQBQ01000001.1"/>
</dbReference>
<evidence type="ECO:0000256" key="4">
    <source>
        <dbReference type="ARBA" id="ARBA00013078"/>
    </source>
</evidence>
<dbReference type="InterPro" id="IPR023214">
    <property type="entry name" value="HAD_sf"/>
</dbReference>
<gene>
    <name evidence="5" type="ORF">AVO45_00250</name>
</gene>
<dbReference type="NCBIfam" id="TIGR01549">
    <property type="entry name" value="HAD-SF-IA-v1"/>
    <property type="match status" value="1"/>
</dbReference>
<dbReference type="AlphaFoldDB" id="A0A0X3UI88"/>
<protein>
    <recommendedName>
        <fullName evidence="4">phosphoglycolate phosphatase</fullName>
        <ecNumber evidence="4">3.1.3.18</ecNumber>
    </recommendedName>
</protein>
<dbReference type="Proteomes" id="UP000053791">
    <property type="component" value="Unassembled WGS sequence"/>
</dbReference>
<comment type="caution">
    <text evidence="5">The sequence shown here is derived from an EMBL/GenBank/DDBJ whole genome shotgun (WGS) entry which is preliminary data.</text>
</comment>
<evidence type="ECO:0000313" key="5">
    <source>
        <dbReference type="EMBL" id="KUJ85470.1"/>
    </source>
</evidence>
<dbReference type="GO" id="GO:0006281">
    <property type="term" value="P:DNA repair"/>
    <property type="evidence" value="ECO:0007669"/>
    <property type="project" value="TreeGrafter"/>
</dbReference>
<dbReference type="Gene3D" id="3.40.50.1000">
    <property type="entry name" value="HAD superfamily/HAD-like"/>
    <property type="match status" value="1"/>
</dbReference>
<dbReference type="PANTHER" id="PTHR43434:SF1">
    <property type="entry name" value="PHOSPHOGLYCOLATE PHOSPHATASE"/>
    <property type="match status" value="1"/>
</dbReference>
<dbReference type="OrthoDB" id="9793014at2"/>
<dbReference type="GO" id="GO:0005829">
    <property type="term" value="C:cytosol"/>
    <property type="evidence" value="ECO:0007669"/>
    <property type="project" value="TreeGrafter"/>
</dbReference>
<evidence type="ECO:0000256" key="3">
    <source>
        <dbReference type="ARBA" id="ARBA00006171"/>
    </source>
</evidence>
<dbReference type="InterPro" id="IPR023198">
    <property type="entry name" value="PGP-like_dom2"/>
</dbReference>
<evidence type="ECO:0000256" key="2">
    <source>
        <dbReference type="ARBA" id="ARBA00004818"/>
    </source>
</evidence>
<evidence type="ECO:0000256" key="1">
    <source>
        <dbReference type="ARBA" id="ARBA00000830"/>
    </source>
</evidence>
<sequence length="215" mass="23246">MARIIFDLDGTLIDSAPDIHGIANGLLAEEGAEPITLEDARNFIGQGASVFVEKMRRARNIPDSEHPRLLADFIESYDDAVHLTRPYLGVVEALEALAFEGHAMGVCTNKPIRPTRAVLAHLGLDRFFSTTWGGDSLSVHKPDPAPLHAAFAALPEGQCIYVGDSEVDAETAERAGVPFLLFEGGYRKMPVEKLPHARSFGHFGDLPGIVSETCA</sequence>
<dbReference type="PANTHER" id="PTHR43434">
    <property type="entry name" value="PHOSPHOGLYCOLATE PHOSPHATASE"/>
    <property type="match status" value="1"/>
</dbReference>
<dbReference type="STRING" id="1685379.AVO45_00250"/>
<dbReference type="Pfam" id="PF13419">
    <property type="entry name" value="HAD_2"/>
    <property type="match status" value="1"/>
</dbReference>
<proteinExistence type="inferred from homology"/>
<dbReference type="Gene3D" id="1.10.150.240">
    <property type="entry name" value="Putative phosphatase, domain 2"/>
    <property type="match status" value="1"/>
</dbReference>
<comment type="catalytic activity">
    <reaction evidence="1">
        <text>2-phosphoglycolate + H2O = glycolate + phosphate</text>
        <dbReference type="Rhea" id="RHEA:14369"/>
        <dbReference type="ChEBI" id="CHEBI:15377"/>
        <dbReference type="ChEBI" id="CHEBI:29805"/>
        <dbReference type="ChEBI" id="CHEBI:43474"/>
        <dbReference type="ChEBI" id="CHEBI:58033"/>
        <dbReference type="EC" id="3.1.3.18"/>
    </reaction>
</comment>
<name>A0A0X3UI88_9RHOB</name>
<keyword evidence="6" id="KW-1185">Reference proteome</keyword>
<dbReference type="InterPro" id="IPR036412">
    <property type="entry name" value="HAD-like_sf"/>
</dbReference>
<dbReference type="GO" id="GO:0008967">
    <property type="term" value="F:phosphoglycolate phosphatase activity"/>
    <property type="evidence" value="ECO:0007669"/>
    <property type="project" value="UniProtKB-EC"/>
</dbReference>
<dbReference type="EMBL" id="LQBQ01000001">
    <property type="protein sequence ID" value="KUJ85470.1"/>
    <property type="molecule type" value="Genomic_DNA"/>
</dbReference>
<dbReference type="InterPro" id="IPR006439">
    <property type="entry name" value="HAD-SF_hydro_IA"/>
</dbReference>
<dbReference type="SUPFAM" id="SSF56784">
    <property type="entry name" value="HAD-like"/>
    <property type="match status" value="1"/>
</dbReference>
<comment type="pathway">
    <text evidence="2">Organic acid metabolism; glycolate biosynthesis; glycolate from 2-phosphoglycolate: step 1/1.</text>
</comment>
<dbReference type="EC" id="3.1.3.18" evidence="4"/>
<evidence type="ECO:0000313" key="6">
    <source>
        <dbReference type="Proteomes" id="UP000053791"/>
    </source>
</evidence>
<accession>A0A0X3UI88</accession>
<reference evidence="6" key="1">
    <citation type="submission" date="2015-12" db="EMBL/GenBank/DDBJ databases">
        <authorList>
            <person name="Zhang G."/>
            <person name="Stingl U."/>
        </authorList>
    </citation>
    <scope>NUCLEOTIDE SEQUENCE [LARGE SCALE GENOMIC DNA]</scope>
    <source>
        <strain evidence="6">ZGT118</strain>
    </source>
</reference>